<keyword evidence="2" id="KW-1185">Reference proteome</keyword>
<dbReference type="OrthoDB" id="6279146at2759"/>
<evidence type="ECO:0000313" key="2">
    <source>
        <dbReference type="Proteomes" id="UP000311919"/>
    </source>
</evidence>
<gene>
    <name evidence="1" type="ORF">EWB00_010987</name>
</gene>
<organism evidence="1 2">
    <name type="scientific">Schistosoma japonicum</name>
    <name type="common">Blood fluke</name>
    <dbReference type="NCBI Taxonomy" id="6182"/>
    <lineage>
        <taxon>Eukaryota</taxon>
        <taxon>Metazoa</taxon>
        <taxon>Spiralia</taxon>
        <taxon>Lophotrochozoa</taxon>
        <taxon>Platyhelminthes</taxon>
        <taxon>Trematoda</taxon>
        <taxon>Digenea</taxon>
        <taxon>Strigeidida</taxon>
        <taxon>Schistosomatoidea</taxon>
        <taxon>Schistosomatidae</taxon>
        <taxon>Schistosoma</taxon>
    </lineage>
</organism>
<dbReference type="STRING" id="6182.A0A4Z2DLX3"/>
<proteinExistence type="predicted"/>
<dbReference type="Proteomes" id="UP000311919">
    <property type="component" value="Unassembled WGS sequence"/>
</dbReference>
<protein>
    <submittedName>
        <fullName evidence="1">Pol poly</fullName>
    </submittedName>
</protein>
<dbReference type="AlphaFoldDB" id="A0A4Z2DLX3"/>
<dbReference type="EMBL" id="SKCS01000090">
    <property type="protein sequence ID" value="TNN17554.1"/>
    <property type="molecule type" value="Genomic_DNA"/>
</dbReference>
<name>A0A4Z2DLX3_SCHJA</name>
<comment type="caution">
    <text evidence="1">The sequence shown here is derived from an EMBL/GenBank/DDBJ whole genome shotgun (WGS) entry which is preliminary data.</text>
</comment>
<sequence length="110" mass="12454">MTTTLHEATYVDVNRGGVQRPLQPVYEGPYQVLKRNDKVIMIDMHEKIDTVSTDRVELESFDNDNVRATSNAPTLHCYGIRAPNTKASFSATEAFFGNTSYTFWQICSMV</sequence>
<accession>A0A4Z2DLX3</accession>
<reference evidence="1 2" key="1">
    <citation type="submission" date="2019-03" db="EMBL/GenBank/DDBJ databases">
        <title>An improved genome assembly of the fluke Schistosoma japonicum.</title>
        <authorList>
            <person name="Hu W."/>
            <person name="Luo F."/>
            <person name="Yin M."/>
            <person name="Mo X."/>
            <person name="Sun C."/>
            <person name="Wu Q."/>
            <person name="Zhu B."/>
            <person name="Xiang M."/>
            <person name="Wang J."/>
            <person name="Wang Y."/>
            <person name="Zhang T."/>
            <person name="Xu B."/>
            <person name="Zheng H."/>
            <person name="Feng Z."/>
        </authorList>
    </citation>
    <scope>NUCLEOTIDE SEQUENCE [LARGE SCALE GENOMIC DNA]</scope>
    <source>
        <strain evidence="1">HuSjv2</strain>
        <tissue evidence="1">Worms</tissue>
    </source>
</reference>
<evidence type="ECO:0000313" key="1">
    <source>
        <dbReference type="EMBL" id="TNN17554.1"/>
    </source>
</evidence>